<protein>
    <submittedName>
        <fullName evidence="1">Uncharacterized protein</fullName>
    </submittedName>
</protein>
<dbReference type="InParanoid" id="A0A1V9XF45"/>
<comment type="caution">
    <text evidence="1">The sequence shown here is derived from an EMBL/GenBank/DDBJ whole genome shotgun (WGS) entry which is preliminary data.</text>
</comment>
<evidence type="ECO:0000313" key="1">
    <source>
        <dbReference type="EMBL" id="OQR72167.1"/>
    </source>
</evidence>
<sequence>MRFDRIVSISQTRPSRWCTAEELSRWKTFVRKHVREIQQLTSSEERLREVGVSNSADMATPGRSAGDLVKKSTEGLVFLGSSTCKDGDRHHDCSEGIDAFKVFVDDDGLLRVRSRRTQSNEWNPIRIPDDSRPAILLVLPSHHRFSSQAQSADQVQAFFVLEGTFLTGPFATTEVDFCNLFCTRSREETVNNCVGLLIRASIRVVHLEVPPDIGAHQAPLPAVRRLVATCPSRYLPAVYRELLPHAMKKRISLERLIVFSETVLASKEDDRTRAAIHVSAGDGPQAARHALLLPSD</sequence>
<reference evidence="1 2" key="1">
    <citation type="journal article" date="2017" name="Gigascience">
        <title>Draft genome of the honey bee ectoparasitic mite, Tropilaelaps mercedesae, is shaped by the parasitic life history.</title>
        <authorList>
            <person name="Dong X."/>
            <person name="Armstrong S.D."/>
            <person name="Xia D."/>
            <person name="Makepeace B.L."/>
            <person name="Darby A.C."/>
            <person name="Kadowaki T."/>
        </authorList>
    </citation>
    <scope>NUCLEOTIDE SEQUENCE [LARGE SCALE GENOMIC DNA]</scope>
    <source>
        <strain evidence="1">Wuxi-XJTLU</strain>
    </source>
</reference>
<keyword evidence="2" id="KW-1185">Reference proteome</keyword>
<gene>
    <name evidence="1" type="ORF">BIW11_03826</name>
</gene>
<accession>A0A1V9XF45</accession>
<evidence type="ECO:0000313" key="2">
    <source>
        <dbReference type="Proteomes" id="UP000192247"/>
    </source>
</evidence>
<proteinExistence type="predicted"/>
<organism evidence="1 2">
    <name type="scientific">Tropilaelaps mercedesae</name>
    <dbReference type="NCBI Taxonomy" id="418985"/>
    <lineage>
        <taxon>Eukaryota</taxon>
        <taxon>Metazoa</taxon>
        <taxon>Ecdysozoa</taxon>
        <taxon>Arthropoda</taxon>
        <taxon>Chelicerata</taxon>
        <taxon>Arachnida</taxon>
        <taxon>Acari</taxon>
        <taxon>Parasitiformes</taxon>
        <taxon>Mesostigmata</taxon>
        <taxon>Gamasina</taxon>
        <taxon>Dermanyssoidea</taxon>
        <taxon>Laelapidae</taxon>
        <taxon>Tropilaelaps</taxon>
    </lineage>
</organism>
<name>A0A1V9XF45_9ACAR</name>
<dbReference type="EMBL" id="MNPL01012382">
    <property type="protein sequence ID" value="OQR72167.1"/>
    <property type="molecule type" value="Genomic_DNA"/>
</dbReference>
<dbReference type="Proteomes" id="UP000192247">
    <property type="component" value="Unassembled WGS sequence"/>
</dbReference>
<dbReference type="AlphaFoldDB" id="A0A1V9XF45"/>